<dbReference type="AlphaFoldDB" id="A0A3M7RHN2"/>
<reference evidence="2 3" key="1">
    <citation type="journal article" date="2018" name="Sci. Rep.">
        <title>Genomic signatures of local adaptation to the degree of environmental predictability in rotifers.</title>
        <authorList>
            <person name="Franch-Gras L."/>
            <person name="Hahn C."/>
            <person name="Garcia-Roger E.M."/>
            <person name="Carmona M.J."/>
            <person name="Serra M."/>
            <person name="Gomez A."/>
        </authorList>
    </citation>
    <scope>NUCLEOTIDE SEQUENCE [LARGE SCALE GENOMIC DNA]</scope>
    <source>
        <strain evidence="2">HYR1</strain>
    </source>
</reference>
<organism evidence="2 3">
    <name type="scientific">Brachionus plicatilis</name>
    <name type="common">Marine rotifer</name>
    <name type="synonym">Brachionus muelleri</name>
    <dbReference type="NCBI Taxonomy" id="10195"/>
    <lineage>
        <taxon>Eukaryota</taxon>
        <taxon>Metazoa</taxon>
        <taxon>Spiralia</taxon>
        <taxon>Gnathifera</taxon>
        <taxon>Rotifera</taxon>
        <taxon>Eurotatoria</taxon>
        <taxon>Monogononta</taxon>
        <taxon>Pseudotrocha</taxon>
        <taxon>Ploima</taxon>
        <taxon>Brachionidae</taxon>
        <taxon>Brachionus</taxon>
    </lineage>
</organism>
<keyword evidence="1" id="KW-1133">Transmembrane helix</keyword>
<dbReference type="EMBL" id="REGN01003354">
    <property type="protein sequence ID" value="RNA23073.1"/>
    <property type="molecule type" value="Genomic_DNA"/>
</dbReference>
<accession>A0A3M7RHN2</accession>
<feature type="transmembrane region" description="Helical" evidence="1">
    <location>
        <begin position="120"/>
        <end position="140"/>
    </location>
</feature>
<evidence type="ECO:0000313" key="3">
    <source>
        <dbReference type="Proteomes" id="UP000276133"/>
    </source>
</evidence>
<evidence type="ECO:0000256" key="1">
    <source>
        <dbReference type="SAM" id="Phobius"/>
    </source>
</evidence>
<keyword evidence="1" id="KW-0472">Membrane</keyword>
<gene>
    <name evidence="2" type="ORF">BpHYR1_030724</name>
</gene>
<evidence type="ECO:0000313" key="2">
    <source>
        <dbReference type="EMBL" id="RNA23073.1"/>
    </source>
</evidence>
<dbReference type="Proteomes" id="UP000276133">
    <property type="component" value="Unassembled WGS sequence"/>
</dbReference>
<protein>
    <submittedName>
        <fullName evidence="2">Peroxisomal (S)-2-hydroxy-acid oxidase GLO5</fullName>
    </submittedName>
</protein>
<proteinExistence type="predicted"/>
<keyword evidence="1" id="KW-0812">Transmembrane</keyword>
<sequence>MSDATFSINHLNGLQFKDFLISICFVKSPVSMLFILASIPSTILPPHCQTLNDNSYCSPPHTSRPSSYPSNLKNHFLLIANKPPAITGLLEILDSLENIKIIELKWSLEFCIIFCKITKILFIILFQNILLALPITEVFIKDNWKK</sequence>
<keyword evidence="3" id="KW-1185">Reference proteome</keyword>
<name>A0A3M7RHN2_BRAPC</name>
<comment type="caution">
    <text evidence="2">The sequence shown here is derived from an EMBL/GenBank/DDBJ whole genome shotgun (WGS) entry which is preliminary data.</text>
</comment>